<comment type="caution">
    <text evidence="1">The sequence shown here is derived from an EMBL/GenBank/DDBJ whole genome shotgun (WGS) entry which is preliminary data.</text>
</comment>
<accession>A0AAV2VPG3</accession>
<evidence type="ECO:0000313" key="2">
    <source>
        <dbReference type="Proteomes" id="UP000018211"/>
    </source>
</evidence>
<sequence length="77" mass="8739">MLVFYAVVVAVRHAIHTAIYKRRKGFEISQIINLKEFLSAIANPDVFRMTKCNTNVNSARALQNCALEFLLLSEVIN</sequence>
<dbReference type="EMBL" id="CAOF01000082">
    <property type="protein sequence ID" value="CCO46311.1"/>
    <property type="molecule type" value="Genomic_DNA"/>
</dbReference>
<dbReference type="AlphaFoldDB" id="A0AAV2VPG3"/>
<organism evidence="1 2">
    <name type="scientific">Vibrio nigripulchritudo SOn1</name>
    <dbReference type="NCBI Taxonomy" id="1238450"/>
    <lineage>
        <taxon>Bacteria</taxon>
        <taxon>Pseudomonadati</taxon>
        <taxon>Pseudomonadota</taxon>
        <taxon>Gammaproteobacteria</taxon>
        <taxon>Vibrionales</taxon>
        <taxon>Vibrionaceae</taxon>
        <taxon>Vibrio</taxon>
    </lineage>
</organism>
<evidence type="ECO:0008006" key="3">
    <source>
        <dbReference type="Google" id="ProtNLM"/>
    </source>
</evidence>
<dbReference type="Proteomes" id="UP000018211">
    <property type="component" value="Unassembled WGS sequence"/>
</dbReference>
<reference evidence="1 2" key="1">
    <citation type="journal article" date="2013" name="ISME J.">
        <title>Comparative genomics of pathogenic lineages of Vibrio nigripulchritudo identifies virulence-associated traits.</title>
        <authorList>
            <person name="Goudenege D."/>
            <person name="Labreuche Y."/>
            <person name="Krin E."/>
            <person name="Ansquer D."/>
            <person name="Mangenot S."/>
            <person name="Calteau A."/>
            <person name="Medigue C."/>
            <person name="Mazel D."/>
            <person name="Polz M.F."/>
            <person name="Le Roux F."/>
        </authorList>
    </citation>
    <scope>NUCLEOTIDE SEQUENCE [LARGE SCALE GENOMIC DNA]</scope>
    <source>
        <strain evidence="1 2">SOn1</strain>
    </source>
</reference>
<name>A0AAV2VPG3_9VIBR</name>
<gene>
    <name evidence="1" type="ORF">VIBNISOn1_1720112</name>
</gene>
<evidence type="ECO:0000313" key="1">
    <source>
        <dbReference type="EMBL" id="CCO46311.1"/>
    </source>
</evidence>
<protein>
    <recommendedName>
        <fullName evidence="3">Transposase</fullName>
    </recommendedName>
</protein>
<proteinExistence type="predicted"/>